<dbReference type="EMBL" id="OY288114">
    <property type="protein sequence ID" value="CAJ0891384.1"/>
    <property type="molecule type" value="Genomic_DNA"/>
</dbReference>
<reference evidence="2" key="1">
    <citation type="submission" date="2023-07" db="EMBL/GenBank/DDBJ databases">
        <authorList>
            <person name="Pelsma A.J. K."/>
        </authorList>
    </citation>
    <scope>NUCLEOTIDE SEQUENCE</scope>
</reference>
<evidence type="ECO:0000256" key="1">
    <source>
        <dbReference type="SAM" id="Phobius"/>
    </source>
</evidence>
<keyword evidence="1" id="KW-0472">Membrane</keyword>
<keyword evidence="1" id="KW-0812">Transmembrane</keyword>
<feature type="transmembrane region" description="Helical" evidence="1">
    <location>
        <begin position="80"/>
        <end position="103"/>
    </location>
</feature>
<sequence length="160" mass="17657">MLLFNAPTIGQLSNVITQVTGPAFLLAAEAQLLSVVVSRLDRIVDRSHEIAALGDDDAAAARKAELPFLRRRAELVHRSIYWGIASCIVTSLLVMLGFAAAFLHLPHEYGAGVLFVVAMGQFTAALIFFAQEVKLGYAEIDLDAMHKKARRWRPTRPRED</sequence>
<dbReference type="Pfam" id="PF11026">
    <property type="entry name" value="DUF2721"/>
    <property type="match status" value="1"/>
</dbReference>
<feature type="transmembrane region" description="Helical" evidence="1">
    <location>
        <begin position="109"/>
        <end position="130"/>
    </location>
</feature>
<evidence type="ECO:0008006" key="3">
    <source>
        <dbReference type="Google" id="ProtNLM"/>
    </source>
</evidence>
<organism evidence="2">
    <name type="scientific">freshwater sediment metagenome</name>
    <dbReference type="NCBI Taxonomy" id="556182"/>
    <lineage>
        <taxon>unclassified sequences</taxon>
        <taxon>metagenomes</taxon>
        <taxon>ecological metagenomes</taxon>
    </lineage>
</organism>
<proteinExistence type="predicted"/>
<protein>
    <recommendedName>
        <fullName evidence="3">DUF2721 domain-containing protein</fullName>
    </recommendedName>
</protein>
<accession>A0AA48RFX4</accession>
<gene>
    <name evidence="2" type="ORF">AMST5_04129</name>
</gene>
<dbReference type="InterPro" id="IPR021279">
    <property type="entry name" value="DUF2721"/>
</dbReference>
<keyword evidence="1" id="KW-1133">Transmembrane helix</keyword>
<name>A0AA48RFX4_9ZZZZ</name>
<evidence type="ECO:0000313" key="2">
    <source>
        <dbReference type="EMBL" id="CAJ0891384.1"/>
    </source>
</evidence>
<dbReference type="AlphaFoldDB" id="A0AA48RFX4"/>